<dbReference type="PROSITE" id="PS52009">
    <property type="entry name" value="GH84"/>
    <property type="match status" value="1"/>
</dbReference>
<dbReference type="InterPro" id="IPR011496">
    <property type="entry name" value="O-GlcNAcase_cat"/>
</dbReference>
<feature type="domain" description="GH84" evidence="6">
    <location>
        <begin position="302"/>
        <end position="582"/>
    </location>
</feature>
<gene>
    <name evidence="7" type="ORF">ABUW04_25780</name>
</gene>
<dbReference type="RefSeq" id="WP_380566755.1">
    <property type="nucleotide sequence ID" value="NZ_JBEUKS010000009.1"/>
</dbReference>
<comment type="similarity">
    <text evidence="3">Belongs to the glycosyl hydrolase 84 family.</text>
</comment>
<dbReference type="Gene3D" id="3.20.20.80">
    <property type="entry name" value="Glycosidases"/>
    <property type="match status" value="1"/>
</dbReference>
<dbReference type="InterPro" id="IPR000421">
    <property type="entry name" value="FA58C"/>
</dbReference>
<feature type="compositionally biased region" description="Low complexity" evidence="4">
    <location>
        <begin position="1314"/>
        <end position="1359"/>
    </location>
</feature>
<keyword evidence="2 3" id="KW-0326">Glycosidase</keyword>
<dbReference type="Gene3D" id="2.60.120.260">
    <property type="entry name" value="Galactose-binding domain-like"/>
    <property type="match status" value="2"/>
</dbReference>
<dbReference type="PANTHER" id="PTHR13170:SF16">
    <property type="entry name" value="PROTEIN O-GLCNACASE"/>
    <property type="match status" value="1"/>
</dbReference>
<evidence type="ECO:0000256" key="2">
    <source>
        <dbReference type="ARBA" id="ARBA00023295"/>
    </source>
</evidence>
<dbReference type="Pfam" id="PF02838">
    <property type="entry name" value="Glyco_hydro_20b"/>
    <property type="match status" value="1"/>
</dbReference>
<dbReference type="Pfam" id="PF07555">
    <property type="entry name" value="NAGidase"/>
    <property type="match status" value="1"/>
</dbReference>
<dbReference type="Gene3D" id="3.30.379.10">
    <property type="entry name" value="Chitobiase/beta-hexosaminidase domain 2-like"/>
    <property type="match status" value="1"/>
</dbReference>
<feature type="region of interest" description="Disordered" evidence="4">
    <location>
        <begin position="1308"/>
        <end position="1384"/>
    </location>
</feature>
<feature type="compositionally biased region" description="Low complexity" evidence="4">
    <location>
        <begin position="1366"/>
        <end position="1384"/>
    </location>
</feature>
<protein>
    <submittedName>
        <fullName evidence="7">Beta-N-acetylglucosaminidase domain-containing protein</fullName>
    </submittedName>
</protein>
<proteinExistence type="inferred from homology"/>
<name>A0ABV6XTU5_9ACTN</name>
<dbReference type="InterPro" id="IPR017853">
    <property type="entry name" value="GH"/>
</dbReference>
<dbReference type="InterPro" id="IPR015882">
    <property type="entry name" value="HEX_bac_N"/>
</dbReference>
<dbReference type="SUPFAM" id="SSF140657">
    <property type="entry name" value="Hyaluronidase post-catalytic domain-like"/>
    <property type="match status" value="1"/>
</dbReference>
<dbReference type="InterPro" id="IPR049019">
    <property type="entry name" value="NagJ-like_helical"/>
</dbReference>
<feature type="active site" description="Proton donor" evidence="3">
    <location>
        <position position="417"/>
    </location>
</feature>
<evidence type="ECO:0000259" key="6">
    <source>
        <dbReference type="PROSITE" id="PS52009"/>
    </source>
</evidence>
<evidence type="ECO:0000313" key="8">
    <source>
        <dbReference type="Proteomes" id="UP001592581"/>
    </source>
</evidence>
<sequence length="1384" mass="140472">MEHRPSLPATVGSGLRRQLEQSSALQSVVYSGPALSARRTAARTVRRLAPATADRLISEFKGTEPLLDRVRVAAARTRRRGAALRASAALTVAAVVGGMVAAGPQTALAATPSAGATAGTAKATTTVQSGAVTTPQIYPRPQSQESYGAAVAVPERVAVVAAPQADPGALEQVRAALKAAGVQQIDESTATPTTDPAPGSLTVYVGGLAEGAGGATDRALRGIAASGGTEEPLSPAGLPAGGYVLAVGRQQVAGGTAGAAVLAGVDADGTYNAAQSLRQLFVRTGTGAELPGVRVSDWPTTPVRGTEEGFFGTPWTEQQTLDEVDFLGRTKQNYFLYSPGDDPFRSSRWREEYPADQRQQLRTLGQAASLNHVTLGYGLSLGGSVCFSSAKDQDALIAKLESLWALGFRSFQLQFQDSSFSHWHCDADVARYGRGAAAMAKAQSDLAAVVIQRFLSGHPDAAPLMLLPTEYYQDGATPYRTALAKDLDPSVQVAWTGVGVQPTTITGSQTSAAAQAFGHPLVTQDNYLVNDSTPDRLYLGPYAGRDSGVAIGSAALLVNAMQQPVISRIPLFTAADFAWNPTGYDAQASWRAAEQDLASGQPKAAAALAALAGNSASPAENLAPQAAKTGDFQAGGTQAATTPTADQQESAYLRPLISAFWSTLGGNGSAAALRAAFTTMAGAPAALATGDVPAEDGDWLAQLALYGRAGQTAVDMLTAQRSGAGASAWADQLKLRQLMQQLSQSDATIGSGVLDAFLKRVLVASNSWAGLGASSTVPTSTLGTSQDHDPSLMVDGDPSTYYWSDAPPQVSDTIGVDLGSAQQVGTVSVLMGSGDDGPAAGDYLHDAVLEYSTGDGGWHTVGTYHDQETIRATLPAGTTARYVRLRATATQANAVAVREFTVTAPSDPLTASGGPVGQPGFPVSNVTDGDLNSAYRAVAAPQAGDALTVTLGTARALSRVVVLTDPTVAAKGWIEVHQVAPKTAAKAATPAKGTKAATPAKGTAKGATTAAPATGWVRLGALSAGYTELAADPRADVDQIRLVWAAGSPPPVVDQVVPWYADTPVATLQLPDQSVDVEAGGDSVDLTGDLQALGFSGASGTLAAELPKGLKGLAVTTSGAVALPRGGTAATAVHITAAAGTPLGSYAVPVVFTPSAGGQKISRTVQVHVYPRTSGPDLAPTATATASGDAGSGFGAGNVNDGDETTRWLSPAEDDAWVQLELPQAATLGAAVLHWPDTFAAQYRIETSTDGVTWTTVATVPNGQGGDETVHFNAPNVRFVRMQGVQRGTRFGYSLFGIELYAVAGTQSTGGSGVPPTGTPSQAPGTGASTQPSASATATPSAGASASGTASAPPSTDPTGTGGATTGASTSASATPDPGAGADG</sequence>
<evidence type="ECO:0000256" key="4">
    <source>
        <dbReference type="SAM" id="MobiDB-lite"/>
    </source>
</evidence>
<dbReference type="InterPro" id="IPR029018">
    <property type="entry name" value="Hex-like_dom2"/>
</dbReference>
<dbReference type="PANTHER" id="PTHR13170">
    <property type="entry name" value="O-GLCNACASE"/>
    <property type="match status" value="1"/>
</dbReference>
<evidence type="ECO:0000313" key="7">
    <source>
        <dbReference type="EMBL" id="MFC1441669.1"/>
    </source>
</evidence>
<feature type="region of interest" description="Disordered" evidence="4">
    <location>
        <begin position="1179"/>
        <end position="1202"/>
    </location>
</feature>
<organism evidence="7 8">
    <name type="scientific">Streptacidiphilus jeojiensis</name>
    <dbReference type="NCBI Taxonomy" id="3229225"/>
    <lineage>
        <taxon>Bacteria</taxon>
        <taxon>Bacillati</taxon>
        <taxon>Actinomycetota</taxon>
        <taxon>Actinomycetes</taxon>
        <taxon>Kitasatosporales</taxon>
        <taxon>Streptomycetaceae</taxon>
        <taxon>Streptacidiphilus</taxon>
    </lineage>
</organism>
<dbReference type="SUPFAM" id="SSF49785">
    <property type="entry name" value="Galactose-binding domain-like"/>
    <property type="match status" value="2"/>
</dbReference>
<evidence type="ECO:0000256" key="1">
    <source>
        <dbReference type="ARBA" id="ARBA00022801"/>
    </source>
</evidence>
<dbReference type="PROSITE" id="PS50022">
    <property type="entry name" value="FA58C_3"/>
    <property type="match status" value="2"/>
</dbReference>
<dbReference type="Pfam" id="PF00754">
    <property type="entry name" value="F5_F8_type_C"/>
    <property type="match status" value="2"/>
</dbReference>
<keyword evidence="8" id="KW-1185">Reference proteome</keyword>
<dbReference type="InterPro" id="IPR008979">
    <property type="entry name" value="Galactose-bd-like_sf"/>
</dbReference>
<dbReference type="Gene3D" id="1.20.58.460">
    <property type="entry name" value="Hyaluronidase post-catalytic domain-like"/>
    <property type="match status" value="1"/>
</dbReference>
<feature type="domain" description="F5/8 type C" evidence="5">
    <location>
        <begin position="1162"/>
        <end position="1303"/>
    </location>
</feature>
<dbReference type="SUPFAM" id="SSF55545">
    <property type="entry name" value="beta-N-acetylhexosaminidase-like domain"/>
    <property type="match status" value="1"/>
</dbReference>
<dbReference type="SUPFAM" id="SSF51445">
    <property type="entry name" value="(Trans)glycosidases"/>
    <property type="match status" value="1"/>
</dbReference>
<keyword evidence="1 3" id="KW-0378">Hydrolase</keyword>
<dbReference type="Proteomes" id="UP001592581">
    <property type="component" value="Unassembled WGS sequence"/>
</dbReference>
<evidence type="ECO:0000256" key="3">
    <source>
        <dbReference type="PROSITE-ProRule" id="PRU01353"/>
    </source>
</evidence>
<dbReference type="Pfam" id="PF21774">
    <property type="entry name" value="NagJ_C"/>
    <property type="match status" value="1"/>
</dbReference>
<dbReference type="InterPro" id="IPR051822">
    <property type="entry name" value="Glycosyl_Hydrolase_84"/>
</dbReference>
<evidence type="ECO:0000259" key="5">
    <source>
        <dbReference type="PROSITE" id="PS50022"/>
    </source>
</evidence>
<comment type="caution">
    <text evidence="7">The sequence shown here is derived from an EMBL/GenBank/DDBJ whole genome shotgun (WGS) entry which is preliminary data.</text>
</comment>
<accession>A0ABV6XTU5</accession>
<dbReference type="EMBL" id="JBEUKS010000009">
    <property type="protein sequence ID" value="MFC1441669.1"/>
    <property type="molecule type" value="Genomic_DNA"/>
</dbReference>
<reference evidence="7 8" key="1">
    <citation type="submission" date="2024-06" db="EMBL/GenBank/DDBJ databases">
        <authorList>
            <person name="Lee S.D."/>
        </authorList>
    </citation>
    <scope>NUCLEOTIDE SEQUENCE [LARGE SCALE GENOMIC DNA]</scope>
    <source>
        <strain evidence="7 8">N1-10</strain>
    </source>
</reference>
<feature type="domain" description="F5/8 type C" evidence="5">
    <location>
        <begin position="764"/>
        <end position="905"/>
    </location>
</feature>